<reference evidence="2" key="1">
    <citation type="submission" date="2020-03" db="EMBL/GenBank/DDBJ databases">
        <title>The deep terrestrial virosphere.</title>
        <authorList>
            <person name="Holmfeldt K."/>
            <person name="Nilsson E."/>
            <person name="Simone D."/>
            <person name="Lopez-Fernandez M."/>
            <person name="Wu X."/>
            <person name="de Brujin I."/>
            <person name="Lundin D."/>
            <person name="Andersson A."/>
            <person name="Bertilsson S."/>
            <person name="Dopson M."/>
        </authorList>
    </citation>
    <scope>NUCLEOTIDE SEQUENCE</scope>
    <source>
        <strain evidence="4">MM415A00385</strain>
        <strain evidence="3">MM415B00526</strain>
        <strain evidence="2">TM448A04438</strain>
    </source>
</reference>
<evidence type="ECO:0000313" key="4">
    <source>
        <dbReference type="EMBL" id="QJA82648.1"/>
    </source>
</evidence>
<dbReference type="EMBL" id="MT142492">
    <property type="protein sequence ID" value="QJA82648.1"/>
    <property type="molecule type" value="Genomic_DNA"/>
</dbReference>
<name>A0A6H2A2Y7_9ZZZZ</name>
<protein>
    <submittedName>
        <fullName evidence="2">Putative terminase</fullName>
    </submittedName>
</protein>
<organism evidence="2">
    <name type="scientific">viral metagenome</name>
    <dbReference type="NCBI Taxonomy" id="1070528"/>
    <lineage>
        <taxon>unclassified sequences</taxon>
        <taxon>metagenomes</taxon>
        <taxon>organismal metagenomes</taxon>
    </lineage>
</organism>
<dbReference type="EMBL" id="MT141516">
    <property type="protein sequence ID" value="QJA64265.1"/>
    <property type="molecule type" value="Genomic_DNA"/>
</dbReference>
<feature type="region of interest" description="Disordered" evidence="1">
    <location>
        <begin position="135"/>
        <end position="154"/>
    </location>
</feature>
<dbReference type="AlphaFoldDB" id="A0A6H2A2Y7"/>
<gene>
    <name evidence="4" type="ORF">MM415A00385_0038</name>
    <name evidence="3" type="ORF">MM415B00526_0028</name>
    <name evidence="2" type="ORF">TM448A04438_0004</name>
</gene>
<accession>A0A6H2A2Y7</accession>
<dbReference type="EMBL" id="MT144483">
    <property type="protein sequence ID" value="QJA54174.1"/>
    <property type="molecule type" value="Genomic_DNA"/>
</dbReference>
<sequence length="154" mass="16995">MLTNSNSLQTLHHKRRRFLEHYESLCVIGKAAEATGVTRQTIYDWLKASEAFKVAFAGAKQGVVEKLEAEAIRRAYAGIDKAVWYKGVACGVEKEYSDTLLIFLLKGAAPEKYRERHEVTGSGGQPLEIFVRWDGNRNETGSGGTPEAATSETS</sequence>
<evidence type="ECO:0000313" key="3">
    <source>
        <dbReference type="EMBL" id="QJA64265.1"/>
    </source>
</evidence>
<proteinExistence type="predicted"/>
<evidence type="ECO:0000256" key="1">
    <source>
        <dbReference type="SAM" id="MobiDB-lite"/>
    </source>
</evidence>
<evidence type="ECO:0000313" key="2">
    <source>
        <dbReference type="EMBL" id="QJA54174.1"/>
    </source>
</evidence>